<dbReference type="InterPro" id="IPR035897">
    <property type="entry name" value="Toll_tir_struct_dom_sf"/>
</dbReference>
<keyword evidence="3" id="KW-1185">Reference proteome</keyword>
<feature type="domain" description="TIR" evidence="1">
    <location>
        <begin position="228"/>
        <end position="331"/>
    </location>
</feature>
<accession>A0ABX2Y1H0</accession>
<dbReference type="RefSeq" id="WP_065620753.1">
    <property type="nucleotide sequence ID" value="NZ_LYOZ01000017.1"/>
</dbReference>
<organism evidence="2 3">
    <name type="scientific">Legionella jamestowniensis</name>
    <dbReference type="NCBI Taxonomy" id="455"/>
    <lineage>
        <taxon>Bacteria</taxon>
        <taxon>Pseudomonadati</taxon>
        <taxon>Pseudomonadota</taxon>
        <taxon>Gammaproteobacteria</taxon>
        <taxon>Legionellales</taxon>
        <taxon>Legionellaceae</taxon>
        <taxon>Legionella</taxon>
    </lineage>
</organism>
<dbReference type="Pfam" id="PF13676">
    <property type="entry name" value="TIR_2"/>
    <property type="match status" value="1"/>
</dbReference>
<dbReference type="EMBL" id="LYOZ01000017">
    <property type="protein sequence ID" value="OCH98060.1"/>
    <property type="molecule type" value="Genomic_DNA"/>
</dbReference>
<evidence type="ECO:0000313" key="3">
    <source>
        <dbReference type="Proteomes" id="UP000093336"/>
    </source>
</evidence>
<gene>
    <name evidence="2" type="ORF">A8135_12925</name>
</gene>
<evidence type="ECO:0000313" key="2">
    <source>
        <dbReference type="EMBL" id="OCH98060.1"/>
    </source>
</evidence>
<reference evidence="2 3" key="1">
    <citation type="submission" date="2016-05" db="EMBL/GenBank/DDBJ databases">
        <authorList>
            <person name="Prochazka B."/>
            <person name="Indra A."/>
            <person name="Hasenberger P."/>
            <person name="Blaschitz M."/>
            <person name="Wagner L."/>
            <person name="Wewalka G."/>
            <person name="Sorschag S."/>
            <person name="Schmid D."/>
            <person name="Ruppitsch W."/>
        </authorList>
    </citation>
    <scope>NUCLEOTIDE SEQUENCE [LARGE SCALE GENOMIC DNA]</scope>
    <source>
        <strain evidence="2 3">974010_12</strain>
    </source>
</reference>
<name>A0ABX2Y1H0_9GAMM</name>
<evidence type="ECO:0000259" key="1">
    <source>
        <dbReference type="Pfam" id="PF13676"/>
    </source>
</evidence>
<dbReference type="SUPFAM" id="SSF52200">
    <property type="entry name" value="Toll/Interleukin receptor TIR domain"/>
    <property type="match status" value="1"/>
</dbReference>
<dbReference type="InterPro" id="IPR000157">
    <property type="entry name" value="TIR_dom"/>
</dbReference>
<dbReference type="Gene3D" id="3.40.50.10140">
    <property type="entry name" value="Toll/interleukin-1 receptor homology (TIR) domain"/>
    <property type="match status" value="1"/>
</dbReference>
<protein>
    <recommendedName>
        <fullName evidence="1">TIR domain-containing protein</fullName>
    </recommendedName>
</protein>
<dbReference type="Proteomes" id="UP000093336">
    <property type="component" value="Unassembled WGS sequence"/>
</dbReference>
<comment type="caution">
    <text evidence="2">The sequence shown here is derived from an EMBL/GenBank/DDBJ whole genome shotgun (WGS) entry which is preliminary data.</text>
</comment>
<proteinExistence type="predicted"/>
<sequence>MQVLKQQFLHTYLNDRLNEMEHMILEQVNAKIEQNEILDIDIIISKNLLVPIELHLDQHFTKIRSGLVNTRELPINLRFGNGLGNDKPLSVDYLVYYLPFSGNPSVFEYSPDVNNLSLPKFTINNNIISFEVMIDETDKENVAHKVEIYIGWIKQQVEHINIQINHHNLQLKSISQQLHRKAQQRKEKISNLLSDLGIPVHKNEKEVLSVNVPKKISNQSNQYYSTAISYGGPDKPIATMLNEFLRNKGFDTWFFPVHAKPGEKLHREMYSMANDYERVLLICSKNSLTRAGVLNEIERILEREADEGGSNILIPISIDDYIYTWESPKRDIANQIRSRVIISLDPCDFSSNKNQIEMSKILNALTKS</sequence>